<evidence type="ECO:0000256" key="4">
    <source>
        <dbReference type="ARBA" id="ARBA00022692"/>
    </source>
</evidence>
<sequence length="190" mass="21225">MPLLKPRKKRDAEIPSSSMADIAFLLLIFFLVTTTIDADKGIYMQLPPKLDESNPPPEINQRNLLNILVAADGQVLVDNEVTAIPQIRNIVKRHVLNNGREPSLSVSPDKAVVSFKTKRGLSYENYIGVLDEIKSAYNELRDDASQQQFGVDYGQYKSRLEQDPVTGETETDVISEQIPVKISLAEPDDD</sequence>
<evidence type="ECO:0000313" key="8">
    <source>
        <dbReference type="EMBL" id="MDT0632885.1"/>
    </source>
</evidence>
<keyword evidence="4 7" id="KW-0812">Transmembrane</keyword>
<dbReference type="PANTHER" id="PTHR30558:SF3">
    <property type="entry name" value="BIOPOLYMER TRANSPORT PROTEIN EXBD-RELATED"/>
    <property type="match status" value="1"/>
</dbReference>
<evidence type="ECO:0000256" key="1">
    <source>
        <dbReference type="ARBA" id="ARBA00004162"/>
    </source>
</evidence>
<dbReference type="InterPro" id="IPR003400">
    <property type="entry name" value="ExbD"/>
</dbReference>
<keyword evidence="6" id="KW-0472">Membrane</keyword>
<evidence type="ECO:0000256" key="6">
    <source>
        <dbReference type="ARBA" id="ARBA00023136"/>
    </source>
</evidence>
<keyword evidence="3" id="KW-1003">Cell membrane</keyword>
<keyword evidence="5" id="KW-1133">Transmembrane helix</keyword>
<dbReference type="RefSeq" id="WP_311665223.1">
    <property type="nucleotide sequence ID" value="NZ_JAVRHT010000041.1"/>
</dbReference>
<keyword evidence="9" id="KW-1185">Reference proteome</keyword>
<dbReference type="PANTHER" id="PTHR30558">
    <property type="entry name" value="EXBD MEMBRANE COMPONENT OF PMF-DRIVEN MACROMOLECULE IMPORT SYSTEM"/>
    <property type="match status" value="1"/>
</dbReference>
<evidence type="ECO:0000313" key="9">
    <source>
        <dbReference type="Proteomes" id="UP001267426"/>
    </source>
</evidence>
<keyword evidence="7" id="KW-0813">Transport</keyword>
<organism evidence="8 9">
    <name type="scientific">Rubrivirga litoralis</name>
    <dbReference type="NCBI Taxonomy" id="3075598"/>
    <lineage>
        <taxon>Bacteria</taxon>
        <taxon>Pseudomonadati</taxon>
        <taxon>Rhodothermota</taxon>
        <taxon>Rhodothermia</taxon>
        <taxon>Rhodothermales</taxon>
        <taxon>Rubricoccaceae</taxon>
        <taxon>Rubrivirga</taxon>
    </lineage>
</organism>
<comment type="similarity">
    <text evidence="2 7">Belongs to the ExbD/TolR family.</text>
</comment>
<dbReference type="Pfam" id="PF02472">
    <property type="entry name" value="ExbD"/>
    <property type="match status" value="1"/>
</dbReference>
<name>A0ABU3BUH3_9BACT</name>
<evidence type="ECO:0000256" key="3">
    <source>
        <dbReference type="ARBA" id="ARBA00022475"/>
    </source>
</evidence>
<evidence type="ECO:0000256" key="5">
    <source>
        <dbReference type="ARBA" id="ARBA00022989"/>
    </source>
</evidence>
<proteinExistence type="inferred from homology"/>
<dbReference type="EMBL" id="JAVRHT010000041">
    <property type="protein sequence ID" value="MDT0632885.1"/>
    <property type="molecule type" value="Genomic_DNA"/>
</dbReference>
<accession>A0ABU3BUH3</accession>
<dbReference type="Proteomes" id="UP001267426">
    <property type="component" value="Unassembled WGS sequence"/>
</dbReference>
<protein>
    <submittedName>
        <fullName evidence="8">Biopolymer transporter ExbD</fullName>
    </submittedName>
</protein>
<gene>
    <name evidence="8" type="ORF">RM540_14095</name>
</gene>
<keyword evidence="7" id="KW-0653">Protein transport</keyword>
<evidence type="ECO:0000256" key="7">
    <source>
        <dbReference type="RuleBase" id="RU003879"/>
    </source>
</evidence>
<comment type="subcellular location">
    <subcellularLocation>
        <location evidence="1">Cell membrane</location>
        <topology evidence="1">Single-pass membrane protein</topology>
    </subcellularLocation>
    <subcellularLocation>
        <location evidence="7">Cell membrane</location>
        <topology evidence="7">Single-pass type II membrane protein</topology>
    </subcellularLocation>
</comment>
<evidence type="ECO:0000256" key="2">
    <source>
        <dbReference type="ARBA" id="ARBA00005811"/>
    </source>
</evidence>
<reference evidence="8 9" key="1">
    <citation type="submission" date="2023-09" db="EMBL/GenBank/DDBJ databases">
        <authorList>
            <person name="Rey-Velasco X."/>
        </authorList>
    </citation>
    <scope>NUCLEOTIDE SEQUENCE [LARGE SCALE GENOMIC DNA]</scope>
    <source>
        <strain evidence="8 9">F394</strain>
    </source>
</reference>
<comment type="caution">
    <text evidence="8">The sequence shown here is derived from an EMBL/GenBank/DDBJ whole genome shotgun (WGS) entry which is preliminary data.</text>
</comment>